<dbReference type="RefSeq" id="WP_189711746.1">
    <property type="nucleotide sequence ID" value="NZ_BMSA01000007.1"/>
</dbReference>
<organism evidence="2 3">
    <name type="scientific">Streptomyces phaeofaciens</name>
    <dbReference type="NCBI Taxonomy" id="68254"/>
    <lineage>
        <taxon>Bacteria</taxon>
        <taxon>Bacillati</taxon>
        <taxon>Actinomycetota</taxon>
        <taxon>Actinomycetes</taxon>
        <taxon>Kitasatosporales</taxon>
        <taxon>Streptomycetaceae</taxon>
        <taxon>Streptomyces</taxon>
    </lineage>
</organism>
<protein>
    <submittedName>
        <fullName evidence="2">Epimerase</fullName>
    </submittedName>
</protein>
<evidence type="ECO:0000313" key="3">
    <source>
        <dbReference type="Proteomes" id="UP000646776"/>
    </source>
</evidence>
<name>A0A918HAY4_9ACTN</name>
<accession>A0A918HAY4</accession>
<comment type="caution">
    <text evidence="2">The sequence shown here is derived from an EMBL/GenBank/DDBJ whole genome shotgun (WGS) entry which is preliminary data.</text>
</comment>
<dbReference type="Pfam" id="PF01370">
    <property type="entry name" value="Epimerase"/>
    <property type="match status" value="1"/>
</dbReference>
<reference evidence="2" key="2">
    <citation type="submission" date="2020-09" db="EMBL/GenBank/DDBJ databases">
        <authorList>
            <person name="Sun Q."/>
            <person name="Ohkuma M."/>
        </authorList>
    </citation>
    <scope>NUCLEOTIDE SEQUENCE</scope>
    <source>
        <strain evidence="2">JCM 4125</strain>
    </source>
</reference>
<evidence type="ECO:0000259" key="1">
    <source>
        <dbReference type="Pfam" id="PF01370"/>
    </source>
</evidence>
<dbReference type="EMBL" id="BMSA01000007">
    <property type="protein sequence ID" value="GGT50924.1"/>
    <property type="molecule type" value="Genomic_DNA"/>
</dbReference>
<keyword evidence="3" id="KW-1185">Reference proteome</keyword>
<dbReference type="GO" id="GO:0005737">
    <property type="term" value="C:cytoplasm"/>
    <property type="evidence" value="ECO:0007669"/>
    <property type="project" value="TreeGrafter"/>
</dbReference>
<proteinExistence type="predicted"/>
<dbReference type="AlphaFoldDB" id="A0A918HAY4"/>
<dbReference type="InterPro" id="IPR051783">
    <property type="entry name" value="NAD(P)-dependent_oxidoreduct"/>
</dbReference>
<gene>
    <name evidence="2" type="ORF">GCM10010226_30060</name>
</gene>
<dbReference type="InterPro" id="IPR036291">
    <property type="entry name" value="NAD(P)-bd_dom_sf"/>
</dbReference>
<evidence type="ECO:0000313" key="2">
    <source>
        <dbReference type="EMBL" id="GGT50924.1"/>
    </source>
</evidence>
<reference evidence="2" key="1">
    <citation type="journal article" date="2014" name="Int. J. Syst. Evol. Microbiol.">
        <title>Complete genome sequence of Corynebacterium casei LMG S-19264T (=DSM 44701T), isolated from a smear-ripened cheese.</title>
        <authorList>
            <consortium name="US DOE Joint Genome Institute (JGI-PGF)"/>
            <person name="Walter F."/>
            <person name="Albersmeier A."/>
            <person name="Kalinowski J."/>
            <person name="Ruckert C."/>
        </authorList>
    </citation>
    <scope>NUCLEOTIDE SEQUENCE</scope>
    <source>
        <strain evidence="2">JCM 4125</strain>
    </source>
</reference>
<dbReference type="PANTHER" id="PTHR48079:SF6">
    <property type="entry name" value="NAD(P)-BINDING DOMAIN-CONTAINING PROTEIN-RELATED"/>
    <property type="match status" value="1"/>
</dbReference>
<feature type="domain" description="NAD-dependent epimerase/dehydratase" evidence="1">
    <location>
        <begin position="24"/>
        <end position="228"/>
    </location>
</feature>
<dbReference type="Gene3D" id="3.40.50.720">
    <property type="entry name" value="NAD(P)-binding Rossmann-like Domain"/>
    <property type="match status" value="1"/>
</dbReference>
<dbReference type="GO" id="GO:0004029">
    <property type="term" value="F:aldehyde dehydrogenase (NAD+) activity"/>
    <property type="evidence" value="ECO:0007669"/>
    <property type="project" value="TreeGrafter"/>
</dbReference>
<sequence length="327" mass="34306">MSAVTPSTAPSAASGRQVLHAVLGAGPAGTALARELVRRGHAVRLVDRKGEGPGIDGVERCAADVATAEGARAAVAGAAVVYHCVNVGYHLQVEVMPRIQDAVLGAVEASGARLVVLDTLYPYGETGGAVMTEDSPWKATSRKGRMRAELDEKYLAAHREGRARVVLGRSADFVGPGVLNSSLGGAVFPAALTGGQVVGLGDIDLPHSYTGIQDVAAGLATLGERPEGDGRVWHLPTAPAVSTRAVHAMIERRTGRSLNVLVVEEPRPFGAFDEQFMAEYAEMFYQHTEPQIVDSSAFERAFGVAATPLEETLDATLAWYGELLAGQ</sequence>
<dbReference type="InterPro" id="IPR001509">
    <property type="entry name" value="Epimerase_deHydtase"/>
</dbReference>
<dbReference type="Proteomes" id="UP000646776">
    <property type="component" value="Unassembled WGS sequence"/>
</dbReference>
<dbReference type="PANTHER" id="PTHR48079">
    <property type="entry name" value="PROTEIN YEEZ"/>
    <property type="match status" value="1"/>
</dbReference>
<dbReference type="SUPFAM" id="SSF51735">
    <property type="entry name" value="NAD(P)-binding Rossmann-fold domains"/>
    <property type="match status" value="1"/>
</dbReference>